<dbReference type="RefSeq" id="WP_244350253.1">
    <property type="nucleotide sequence ID" value="NZ_JAFIRA010000018.1"/>
</dbReference>
<dbReference type="PANTHER" id="PTHR32114:SF2">
    <property type="entry name" value="ABC TRANSPORTER ABCH.3"/>
    <property type="match status" value="1"/>
</dbReference>
<dbReference type="InterPro" id="IPR038729">
    <property type="entry name" value="Rad50/SbcC_AAA"/>
</dbReference>
<evidence type="ECO:0000256" key="3">
    <source>
        <dbReference type="ARBA" id="ARBA00013368"/>
    </source>
</evidence>
<dbReference type="InterPro" id="IPR027417">
    <property type="entry name" value="P-loop_NTPase"/>
</dbReference>
<protein>
    <recommendedName>
        <fullName evidence="3">Nuclease SbcCD subunit C</fullName>
    </recommendedName>
</protein>
<dbReference type="SUPFAM" id="SSF52540">
    <property type="entry name" value="P-loop containing nucleoside triphosphate hydrolases"/>
    <property type="match status" value="1"/>
</dbReference>
<accession>A0ABT0CB15</accession>
<sequence length="1198" mass="140848">MRILSLALQNFKSHVDTAFEFEPGTNAICGENGAGKTSILEAIAWALFDYSPYSQEEMIRVGASDAVVTVQFVSQADQRTYMVRRSVTQGYRLFDPQLNQRLDYERKVDVLPWLRQHLGVPPGTDLARLFATTIGVPQGTFTADFLKTGRDRKDVFDRILKVEEYQTVAKDLLAVEKHSEAQIQDIKHQIELFNQQIQDWDPLQEEQIKLARDLSYWQEELQQQTQIIQQAQVQLERLESLLSQIQIIDQQLREGEQQEALLKASQKQAETLLQEARKAQAQRDQCLQGSQLFLAAEAQLRDLEKQQQQRFVWLKQRDHLLSQQQAIDTELARLEEKLRQLQEWRQELKDLSPKLQTQQNLEAEQVRLTQHLNRLLEWQMELERLRGEWATQSERCQLLQRRLEEAEKASAICHQHQPAYTRYQDLEIQIAQAEVDQQTRNRLGSQREKRLQELHHLQIQEAEYKQQLLAFQHIEEEIHSLNPLIEQQESLEKQLLEIEKKLTPFQSMRLELKQKETEQVHLQQQLQQLEDTLRQRRGYLQQVARIPELEAQQERLQIQLSRIAAAQQFHQELRILLEQGKNRFQHQQQTIQSLLQDLELQRRQNPEWEGLWKRIPDILSQSSALSQDLLQSIQHILQDLTPQIAEAQLHQQFLDLQQELKTIQPLLGLTRQIPELESHRQQLLQAQTELQSQIEDIHWSLEAEPTFIRQQQELGEKLQKQGDPRGQLKRLKKELERKAPIEQRWQQITKQMEPILADIQDLDQQLQLLEDIEEKIFSLKEEQKTCRSGYEKVITSLETAKSLAQRQQELQIAQVELNQIQSQGQQKQAQINQWEQEWGTAEETRTQLEQLRESLRALGDPRGQAERLRLELKAEADYLRSQADYLQQRQQIQLELEQLQKSLLASEHLEQEIGSLQQQRDHYRSSHESYLQAEPIARLLPEREKALENLKRQWHTLQTQMAQLQAQRDPLISQFQPEDYESHKALLQAARVKEAEAKAHLESLTSQLSKIQEKIRQLEQVRDSLKEVDAERAEKERLHRFIKFSREVYKKAGPQITQHYLQQVNHTADQLFREILNRPNVSLTWEPDYEIRVQEGSSTKRRFASLSGGEQMCAALAVRLALLKVLGQLDIAFFDEPTTNMDAQRRQRLAEAITNLRSFQQLFVISHDDTFEQVTENIIRVERNFDPIARRRDPSHGA</sequence>
<feature type="coiled-coil region" evidence="4">
    <location>
        <begin position="762"/>
        <end position="837"/>
    </location>
</feature>
<feature type="coiled-coil region" evidence="4">
    <location>
        <begin position="882"/>
        <end position="1038"/>
    </location>
</feature>
<feature type="coiled-coil region" evidence="4">
    <location>
        <begin position="481"/>
        <end position="542"/>
    </location>
</feature>
<feature type="coiled-coil region" evidence="4">
    <location>
        <begin position="317"/>
        <end position="388"/>
    </location>
</feature>
<name>A0ABT0CB15_THEVL</name>
<dbReference type="Pfam" id="PF13476">
    <property type="entry name" value="AAA_23"/>
    <property type="match status" value="1"/>
</dbReference>
<evidence type="ECO:0000256" key="2">
    <source>
        <dbReference type="ARBA" id="ARBA00011322"/>
    </source>
</evidence>
<feature type="coiled-coil region" evidence="4">
    <location>
        <begin position="221"/>
        <end position="282"/>
    </location>
</feature>
<comment type="caution">
    <text evidence="6">The sequence shown here is derived from an EMBL/GenBank/DDBJ whole genome shotgun (WGS) entry which is preliminary data.</text>
</comment>
<dbReference type="Gene3D" id="3.40.50.300">
    <property type="entry name" value="P-loop containing nucleotide triphosphate hydrolases"/>
    <property type="match status" value="2"/>
</dbReference>
<evidence type="ECO:0000256" key="4">
    <source>
        <dbReference type="SAM" id="Coils"/>
    </source>
</evidence>
<comment type="subunit">
    <text evidence="2">Heterodimer of SbcC and SbcD.</text>
</comment>
<gene>
    <name evidence="6" type="ORF">JX360_08670</name>
</gene>
<keyword evidence="4" id="KW-0175">Coiled coil</keyword>
<feature type="domain" description="Rad50/SbcC-type AAA" evidence="5">
    <location>
        <begin position="5"/>
        <end position="258"/>
    </location>
</feature>
<dbReference type="EMBL" id="JAFIRA010000018">
    <property type="protein sequence ID" value="MCJ2542976.1"/>
    <property type="molecule type" value="Genomic_DNA"/>
</dbReference>
<dbReference type="PANTHER" id="PTHR32114">
    <property type="entry name" value="ABC TRANSPORTER ABCH.3"/>
    <property type="match status" value="1"/>
</dbReference>
<evidence type="ECO:0000259" key="5">
    <source>
        <dbReference type="Pfam" id="PF13476"/>
    </source>
</evidence>
<dbReference type="Proteomes" id="UP000830835">
    <property type="component" value="Unassembled WGS sequence"/>
</dbReference>
<organism evidence="6 7">
    <name type="scientific">Thermostichus vulcanus str. 'Rupite'</name>
    <dbReference type="NCBI Taxonomy" id="2813851"/>
    <lineage>
        <taxon>Bacteria</taxon>
        <taxon>Bacillati</taxon>
        <taxon>Cyanobacteriota</taxon>
        <taxon>Cyanophyceae</taxon>
        <taxon>Thermostichales</taxon>
        <taxon>Thermostichaceae</taxon>
        <taxon>Thermostichus</taxon>
    </lineage>
</organism>
<evidence type="ECO:0000256" key="1">
    <source>
        <dbReference type="ARBA" id="ARBA00006930"/>
    </source>
</evidence>
<proteinExistence type="inferred from homology"/>
<evidence type="ECO:0000313" key="6">
    <source>
        <dbReference type="EMBL" id="MCJ2542976.1"/>
    </source>
</evidence>
<evidence type="ECO:0000313" key="7">
    <source>
        <dbReference type="Proteomes" id="UP000830835"/>
    </source>
</evidence>
<reference evidence="6" key="1">
    <citation type="submission" date="2021-02" db="EMBL/GenBank/DDBJ databases">
        <title>The CRISPR/cas machinery reduction and long-range gene transfer in the hot spring cyanobacterium Synechococcus.</title>
        <authorList>
            <person name="Dvorak P."/>
            <person name="Jahodarova E."/>
            <person name="Hasler P."/>
            <person name="Poulickova A."/>
        </authorList>
    </citation>
    <scope>NUCLEOTIDE SEQUENCE</scope>
    <source>
        <strain evidence="6">Rupite</strain>
    </source>
</reference>
<keyword evidence="7" id="KW-1185">Reference proteome</keyword>
<comment type="similarity">
    <text evidence="1">Belongs to the SMC family. SbcC subfamily.</text>
</comment>
<dbReference type="Pfam" id="PF13558">
    <property type="entry name" value="SbcC_Walker_B"/>
    <property type="match status" value="1"/>
</dbReference>